<gene>
    <name evidence="1" type="primary">ZBED9-L1</name>
    <name evidence="1" type="ORF">Hamer_G001706</name>
</gene>
<reference evidence="1" key="1">
    <citation type="journal article" date="2021" name="Sci. Adv.">
        <title>The American lobster genome reveals insights on longevity, neural, and immune adaptations.</title>
        <authorList>
            <person name="Polinski J.M."/>
            <person name="Zimin A.V."/>
            <person name="Clark K.F."/>
            <person name="Kohn A.B."/>
            <person name="Sadowski N."/>
            <person name="Timp W."/>
            <person name="Ptitsyn A."/>
            <person name="Khanna P."/>
            <person name="Romanova D.Y."/>
            <person name="Williams P."/>
            <person name="Greenwood S.J."/>
            <person name="Moroz L.L."/>
            <person name="Walt D.R."/>
            <person name="Bodnar A.G."/>
        </authorList>
    </citation>
    <scope>NUCLEOTIDE SEQUENCE</scope>
    <source>
        <strain evidence="1">GMGI-L3</strain>
    </source>
</reference>
<evidence type="ECO:0000313" key="2">
    <source>
        <dbReference type="Proteomes" id="UP000747542"/>
    </source>
</evidence>
<accession>A0A8J5JRK1</accession>
<comment type="caution">
    <text evidence="1">The sequence shown here is derived from an EMBL/GenBank/DDBJ whole genome shotgun (WGS) entry which is preliminary data.</text>
</comment>
<keyword evidence="2" id="KW-1185">Reference proteome</keyword>
<dbReference type="Proteomes" id="UP000747542">
    <property type="component" value="Unassembled WGS sequence"/>
</dbReference>
<dbReference type="EMBL" id="JAHLQT010031306">
    <property type="protein sequence ID" value="KAG7160450.1"/>
    <property type="molecule type" value="Genomic_DNA"/>
</dbReference>
<organism evidence="1 2">
    <name type="scientific">Homarus americanus</name>
    <name type="common">American lobster</name>
    <dbReference type="NCBI Taxonomy" id="6706"/>
    <lineage>
        <taxon>Eukaryota</taxon>
        <taxon>Metazoa</taxon>
        <taxon>Ecdysozoa</taxon>
        <taxon>Arthropoda</taxon>
        <taxon>Crustacea</taxon>
        <taxon>Multicrustacea</taxon>
        <taxon>Malacostraca</taxon>
        <taxon>Eumalacostraca</taxon>
        <taxon>Eucarida</taxon>
        <taxon>Decapoda</taxon>
        <taxon>Pleocyemata</taxon>
        <taxon>Astacidea</taxon>
        <taxon>Nephropoidea</taxon>
        <taxon>Nephropidae</taxon>
        <taxon>Homarus</taxon>
    </lineage>
</organism>
<protein>
    <submittedName>
        <fullName evidence="1">SCAN domain-containing protein 3-like 1</fullName>
    </submittedName>
</protein>
<name>A0A8J5JRK1_HOMAM</name>
<evidence type="ECO:0000313" key="1">
    <source>
        <dbReference type="EMBL" id="KAG7160450.1"/>
    </source>
</evidence>
<sequence length="167" mass="18432">MATSGAKKRKYNDDINYGFTSILAVGIEKPQCVLCLKVLANDSMRPKFEEEEGKLVRNPFSGTLDIAAMPDDVQDEFLDLRNDSAARDLYEEKSLTVCSSIQSVVGGCLADLVGSRFGGRKLTGTLITVTITLMLLSQVYDLAVVRSSWREWKVPGSCVKDDEMNHC</sequence>
<proteinExistence type="predicted"/>
<dbReference type="AlphaFoldDB" id="A0A8J5JRK1"/>